<dbReference type="InterPro" id="IPR053137">
    <property type="entry name" value="NLR-like"/>
</dbReference>
<organism evidence="4 5">
    <name type="scientific">Pleurostoma richardsiae</name>
    <dbReference type="NCBI Taxonomy" id="41990"/>
    <lineage>
        <taxon>Eukaryota</taxon>
        <taxon>Fungi</taxon>
        <taxon>Dikarya</taxon>
        <taxon>Ascomycota</taxon>
        <taxon>Pezizomycotina</taxon>
        <taxon>Sordariomycetes</taxon>
        <taxon>Sordariomycetidae</taxon>
        <taxon>Calosphaeriales</taxon>
        <taxon>Pleurostomataceae</taxon>
        <taxon>Pleurostoma</taxon>
    </lineage>
</organism>
<evidence type="ECO:0000313" key="4">
    <source>
        <dbReference type="EMBL" id="KAJ9130685.1"/>
    </source>
</evidence>
<dbReference type="GO" id="GO:0043531">
    <property type="term" value="F:ADP binding"/>
    <property type="evidence" value="ECO:0007669"/>
    <property type="project" value="InterPro"/>
</dbReference>
<feature type="region of interest" description="Disordered" evidence="1">
    <location>
        <begin position="648"/>
        <end position="674"/>
    </location>
</feature>
<dbReference type="Gene3D" id="3.40.50.300">
    <property type="entry name" value="P-loop containing nucleotide triphosphate hydrolases"/>
    <property type="match status" value="1"/>
</dbReference>
<dbReference type="InterPro" id="IPR002182">
    <property type="entry name" value="NB-ARC"/>
</dbReference>
<dbReference type="Pfam" id="PF25000">
    <property type="entry name" value="DUF7779"/>
    <property type="match status" value="1"/>
</dbReference>
<dbReference type="SUPFAM" id="SSF48452">
    <property type="entry name" value="TPR-like"/>
    <property type="match status" value="2"/>
</dbReference>
<dbReference type="InterPro" id="IPR056681">
    <property type="entry name" value="DUF7779"/>
</dbReference>
<dbReference type="PANTHER" id="PTHR46082:SF6">
    <property type="entry name" value="AAA+ ATPASE DOMAIN-CONTAINING PROTEIN-RELATED"/>
    <property type="match status" value="1"/>
</dbReference>
<dbReference type="Pfam" id="PF00931">
    <property type="entry name" value="NB-ARC"/>
    <property type="match status" value="1"/>
</dbReference>
<feature type="domain" description="DUF7779" evidence="3">
    <location>
        <begin position="311"/>
        <end position="384"/>
    </location>
</feature>
<dbReference type="InterPro" id="IPR027417">
    <property type="entry name" value="P-loop_NTPase"/>
</dbReference>
<dbReference type="Proteomes" id="UP001174694">
    <property type="component" value="Unassembled WGS sequence"/>
</dbReference>
<keyword evidence="5" id="KW-1185">Reference proteome</keyword>
<accession>A0AA38R2R2</accession>
<dbReference type="Pfam" id="PF13424">
    <property type="entry name" value="TPR_12"/>
    <property type="match status" value="2"/>
</dbReference>
<reference evidence="4" key="1">
    <citation type="submission" date="2022-07" db="EMBL/GenBank/DDBJ databases">
        <title>Fungi with potential for degradation of polypropylene.</title>
        <authorList>
            <person name="Gostincar C."/>
        </authorList>
    </citation>
    <scope>NUCLEOTIDE SEQUENCE</scope>
    <source>
        <strain evidence="4">EXF-13308</strain>
    </source>
</reference>
<comment type="caution">
    <text evidence="4">The sequence shown here is derived from an EMBL/GenBank/DDBJ whole genome shotgun (WGS) entry which is preliminary data.</text>
</comment>
<dbReference type="Pfam" id="PF13374">
    <property type="entry name" value="TPR_10"/>
    <property type="match status" value="1"/>
</dbReference>
<dbReference type="EMBL" id="JANBVO010000081">
    <property type="protein sequence ID" value="KAJ9130685.1"/>
    <property type="molecule type" value="Genomic_DNA"/>
</dbReference>
<dbReference type="Gene3D" id="1.25.40.10">
    <property type="entry name" value="Tetratricopeptide repeat domain"/>
    <property type="match status" value="2"/>
</dbReference>
<name>A0AA38R2R2_9PEZI</name>
<evidence type="ECO:0000259" key="3">
    <source>
        <dbReference type="Pfam" id="PF25000"/>
    </source>
</evidence>
<dbReference type="InterPro" id="IPR011990">
    <property type="entry name" value="TPR-like_helical_dom_sf"/>
</dbReference>
<gene>
    <name evidence="4" type="ORF">NKR23_g12080</name>
</gene>
<dbReference type="PANTHER" id="PTHR46082">
    <property type="entry name" value="ATP/GTP-BINDING PROTEIN-RELATED"/>
    <property type="match status" value="1"/>
</dbReference>
<evidence type="ECO:0000313" key="5">
    <source>
        <dbReference type="Proteomes" id="UP001174694"/>
    </source>
</evidence>
<dbReference type="AlphaFoldDB" id="A0AA38R2R2"/>
<dbReference type="SUPFAM" id="SSF52540">
    <property type="entry name" value="P-loop containing nucleoside triphosphate hydrolases"/>
    <property type="match status" value="1"/>
</dbReference>
<protein>
    <submittedName>
        <fullName evidence="4">TPR domain protein (Kinesin light chain)</fullName>
    </submittedName>
</protein>
<feature type="domain" description="NB-ARC" evidence="2">
    <location>
        <begin position="67"/>
        <end position="228"/>
    </location>
</feature>
<evidence type="ECO:0000256" key="1">
    <source>
        <dbReference type="SAM" id="MobiDB-lite"/>
    </source>
</evidence>
<sequence length="674" mass="75207">MLSTGNPAFYGASANASTCGAIRSDLHIQMLPPQPALALPILPDPDFLERPDIAAWIRNNCAEANSRVALVGPGGIGKTQLALQYAYEIRQRHEEIPIFWVPASTSSRFEAAYRDIAAKLQLPQHADPNADTLGLVCDWLCDEENGRWMMVLDNVDDVQIFHSRHPHGSATEPPAEIFLPKSRHGSILITSRSVEIARRLTSSMDSVYEVPALDEDQASRLAANKLGESYDEVDATDLARALEHIPLAIKHAVAFMSRQTPRMSVSRYVHEFREANRTSGPIRSDAGNGQPNEDALNTIEATWQVTFGQVQRERPSAADLLSLMSFFLPDSVPESVLRSHQREAKGHDFDEDLEILRGYSLVESAAESGVLAMQPLVQDCIQNWLRRSGAIRIWELEFLRTMSAQYPTAECEDWSMYRKFDAHIESIIGTIPRDSADAMRWAVLLTNAGWYRGMSGRYIEAEAMLRAVVDAREQVLGAGHPDTLTGVHNLAQVLSDQGKLSEAEQMHRRVLDEREKTLGLEHPQTLMSASNLASVLWNRGMCRTAAQMQRQALYTREKVLGKEHPHTLASANNLASMLLLQGKYDEAEQLLRRAILGLEKVLGPEHRYTLTSISNLAFLLRDGKRTAEAAELYERAYSSHRKVLGPAHPRTVSCRNHARSTREEMASLDNNQLG</sequence>
<proteinExistence type="predicted"/>
<evidence type="ECO:0000259" key="2">
    <source>
        <dbReference type="Pfam" id="PF00931"/>
    </source>
</evidence>